<dbReference type="EMBL" id="MT142707">
    <property type="protein sequence ID" value="QJA87457.1"/>
    <property type="molecule type" value="Genomic_DNA"/>
</dbReference>
<evidence type="ECO:0000256" key="1">
    <source>
        <dbReference type="ARBA" id="ARBA00023125"/>
    </source>
</evidence>
<dbReference type="NCBIfam" id="TIGR01766">
    <property type="entry name" value="IS200/IS605 family accessory protein TnpB-like domain"/>
    <property type="match status" value="1"/>
</dbReference>
<keyword evidence="1" id="KW-0238">DNA-binding</keyword>
<dbReference type="InterPro" id="IPR010095">
    <property type="entry name" value="Cas12f1-like_TNB"/>
</dbReference>
<organism evidence="3">
    <name type="scientific">viral metagenome</name>
    <dbReference type="NCBI Taxonomy" id="1070528"/>
    <lineage>
        <taxon>unclassified sequences</taxon>
        <taxon>metagenomes</taxon>
        <taxon>organismal metagenomes</taxon>
    </lineage>
</organism>
<evidence type="ECO:0000313" key="3">
    <source>
        <dbReference type="EMBL" id="QJA87457.1"/>
    </source>
</evidence>
<protein>
    <submittedName>
        <fullName evidence="3">Putative transposase</fullName>
    </submittedName>
</protein>
<reference evidence="3" key="1">
    <citation type="submission" date="2020-03" db="EMBL/GenBank/DDBJ databases">
        <title>The deep terrestrial virosphere.</title>
        <authorList>
            <person name="Holmfeldt K."/>
            <person name="Nilsson E."/>
            <person name="Simone D."/>
            <person name="Lopez-Fernandez M."/>
            <person name="Wu X."/>
            <person name="de Brujin I."/>
            <person name="Lundin D."/>
            <person name="Andersson A."/>
            <person name="Bertilsson S."/>
            <person name="Dopson M."/>
        </authorList>
    </citation>
    <scope>NUCLEOTIDE SEQUENCE</scope>
    <source>
        <strain evidence="3">MM415B02992</strain>
    </source>
</reference>
<gene>
    <name evidence="3" type="ORF">MM415B02992_0013</name>
</gene>
<feature type="domain" description="Cas12f1-like TNB" evidence="2">
    <location>
        <begin position="63"/>
        <end position="127"/>
    </location>
</feature>
<evidence type="ECO:0000259" key="2">
    <source>
        <dbReference type="Pfam" id="PF07282"/>
    </source>
</evidence>
<proteinExistence type="predicted"/>
<dbReference type="GO" id="GO:0003677">
    <property type="term" value="F:DNA binding"/>
    <property type="evidence" value="ECO:0007669"/>
    <property type="project" value="UniProtKB-KW"/>
</dbReference>
<dbReference type="InterPro" id="IPR051399">
    <property type="entry name" value="RNA-guided_DNA_endo/Transpos"/>
</dbReference>
<dbReference type="PANTHER" id="PTHR30405:SF11">
    <property type="entry name" value="RNA-GUIDED DNA ENDONUCLEASE RV2885C-RELATED"/>
    <property type="match status" value="1"/>
</dbReference>
<dbReference type="NCBIfam" id="NF040570">
    <property type="entry name" value="guided_TnpB"/>
    <property type="match status" value="1"/>
</dbReference>
<name>A0A6M3KZ11_9ZZZZ</name>
<dbReference type="AlphaFoldDB" id="A0A6M3KZ11"/>
<dbReference type="Pfam" id="PF07282">
    <property type="entry name" value="Cas12f1-like_TNB"/>
    <property type="match status" value="1"/>
</dbReference>
<dbReference type="PANTHER" id="PTHR30405">
    <property type="entry name" value="TRANSPOSASE"/>
    <property type="match status" value="1"/>
</dbReference>
<sequence length="154" mass="17303">MSIIKRIGSTEKRKVNAVLHKISRDIVDEAKEQNAHIVLGELKGIRKSAKGRRMNRIVSNMPYYKLTQMIVYKAEWEGIQVVKVSERYTSKTCHSCGKRGKRPFQGLFVCPHCGMEYNADLNGAINIAKRSLDYTSIDGAVLDTALNSGEVKQC</sequence>
<accession>A0A6M3KZ11</accession>